<name>A0A4Y8N2B7_9BURK</name>
<organism evidence="1 2">
    <name type="scientific">Paraburkholderia dipogonis</name>
    <dbReference type="NCBI Taxonomy" id="1211383"/>
    <lineage>
        <taxon>Bacteria</taxon>
        <taxon>Pseudomonadati</taxon>
        <taxon>Pseudomonadota</taxon>
        <taxon>Betaproteobacteria</taxon>
        <taxon>Burkholderiales</taxon>
        <taxon>Burkholderiaceae</taxon>
        <taxon>Paraburkholderia</taxon>
    </lineage>
</organism>
<evidence type="ECO:0000313" key="1">
    <source>
        <dbReference type="EMBL" id="TFE43588.1"/>
    </source>
</evidence>
<evidence type="ECO:0000313" key="2">
    <source>
        <dbReference type="Proteomes" id="UP000297385"/>
    </source>
</evidence>
<dbReference type="Proteomes" id="UP000297385">
    <property type="component" value="Unassembled WGS sequence"/>
</dbReference>
<dbReference type="AlphaFoldDB" id="A0A4Y8N2B7"/>
<dbReference type="RefSeq" id="WP_134455538.1">
    <property type="nucleotide sequence ID" value="NZ_JBHMFL010000042.1"/>
</dbReference>
<comment type="caution">
    <text evidence="1">The sequence shown here is derived from an EMBL/GenBank/DDBJ whole genome shotgun (WGS) entry which is preliminary data.</text>
</comment>
<reference evidence="1 2" key="1">
    <citation type="submission" date="2019-03" db="EMBL/GenBank/DDBJ databases">
        <title>Complete Genome Sequence of Paraburkholderia dipogonis ICMP 19430T, a Nitrogen-fixing Symbiont of the South African Invasive Legume Dipogon lignosus in New Zealand.</title>
        <authorList>
            <person name="De Meyer S.E."/>
        </authorList>
    </citation>
    <scope>NUCLEOTIDE SEQUENCE [LARGE SCALE GENOMIC DNA]</scope>
    <source>
        <strain evidence="1 2">ICMP 19430</strain>
    </source>
</reference>
<accession>A0A4Y8N2B7</accession>
<sequence>MLERAGPLTQTQICLAGDFTGGCACKCLKLLIAEGYVVRGARAMNRHRTSIGPRPWTYVRTSKVLPQAGTLRPAAPTAQELCDVMNSIIRRTNVAA</sequence>
<gene>
    <name evidence="1" type="ORF">E2553_00185</name>
</gene>
<dbReference type="EMBL" id="SNVI01000001">
    <property type="protein sequence ID" value="TFE43588.1"/>
    <property type="molecule type" value="Genomic_DNA"/>
</dbReference>
<protein>
    <submittedName>
        <fullName evidence="1">MarR family transcriptional regulator</fullName>
    </submittedName>
</protein>
<proteinExistence type="predicted"/>